<keyword evidence="2" id="KW-0119">Carbohydrate metabolism</keyword>
<feature type="domain" description="L-fucose isomerase C-terminal" evidence="3">
    <location>
        <begin position="320"/>
        <end position="444"/>
    </location>
</feature>
<dbReference type="SUPFAM" id="SSF50443">
    <property type="entry name" value="FucI/AraA C-terminal domain-like"/>
    <property type="match status" value="1"/>
</dbReference>
<evidence type="ECO:0000256" key="1">
    <source>
        <dbReference type="ARBA" id="ARBA00023235"/>
    </source>
</evidence>
<proteinExistence type="predicted"/>
<dbReference type="InterPro" id="IPR009015">
    <property type="entry name" value="Fucose_isomerase_N/cen_sf"/>
</dbReference>
<dbReference type="Pfam" id="PF02952">
    <property type="entry name" value="Fucose_iso_C"/>
    <property type="match status" value="1"/>
</dbReference>
<comment type="caution">
    <text evidence="4">The sequence shown here is derived from an EMBL/GenBank/DDBJ whole genome shotgun (WGS) entry which is preliminary data.</text>
</comment>
<dbReference type="GO" id="GO:0005737">
    <property type="term" value="C:cytoplasm"/>
    <property type="evidence" value="ECO:0007669"/>
    <property type="project" value="InterPro"/>
</dbReference>
<dbReference type="GO" id="GO:0006004">
    <property type="term" value="P:fucose metabolic process"/>
    <property type="evidence" value="ECO:0007669"/>
    <property type="project" value="InterPro"/>
</dbReference>
<dbReference type="PANTHER" id="PTHR36120:SF1">
    <property type="entry name" value="L-FUCOSE ISOMERASE C-TERMINAL DOMAIN-CONTAINING PROTEIN"/>
    <property type="match status" value="1"/>
</dbReference>
<dbReference type="AlphaFoldDB" id="X1B7Z0"/>
<dbReference type="InterPro" id="IPR004216">
    <property type="entry name" value="Fuc/Ara_isomerase_C"/>
</dbReference>
<dbReference type="EMBL" id="BART01000225">
    <property type="protein sequence ID" value="GAG68096.1"/>
    <property type="molecule type" value="Genomic_DNA"/>
</dbReference>
<dbReference type="PANTHER" id="PTHR36120">
    <property type="entry name" value="FUCOSE ISOMERASE"/>
    <property type="match status" value="1"/>
</dbReference>
<dbReference type="GO" id="GO:0008736">
    <property type="term" value="F:L-fucose isomerase activity"/>
    <property type="evidence" value="ECO:0007669"/>
    <property type="project" value="InterPro"/>
</dbReference>
<protein>
    <recommendedName>
        <fullName evidence="3">L-fucose isomerase C-terminal domain-containing protein</fullName>
    </recommendedName>
</protein>
<keyword evidence="1" id="KW-0413">Isomerase</keyword>
<reference evidence="4" key="1">
    <citation type="journal article" date="2014" name="Front. Microbiol.">
        <title>High frequency of phylogenetically diverse reductive dehalogenase-homologous genes in deep subseafloor sedimentary metagenomes.</title>
        <authorList>
            <person name="Kawai M."/>
            <person name="Futagami T."/>
            <person name="Toyoda A."/>
            <person name="Takaki Y."/>
            <person name="Nishi S."/>
            <person name="Hori S."/>
            <person name="Arai W."/>
            <person name="Tsubouchi T."/>
            <person name="Morono Y."/>
            <person name="Uchiyama I."/>
            <person name="Ito T."/>
            <person name="Fujiyama A."/>
            <person name="Inagaki F."/>
            <person name="Takami H."/>
        </authorList>
    </citation>
    <scope>NUCLEOTIDE SEQUENCE</scope>
    <source>
        <strain evidence="4">Expedition CK06-06</strain>
    </source>
</reference>
<dbReference type="InterPro" id="IPR015888">
    <property type="entry name" value="Fuc_isomerase_C"/>
</dbReference>
<evidence type="ECO:0000256" key="2">
    <source>
        <dbReference type="ARBA" id="ARBA00023277"/>
    </source>
</evidence>
<gene>
    <name evidence="4" type="ORF">S01H4_01280</name>
</gene>
<name>X1B7Z0_9ZZZZ</name>
<dbReference type="SUPFAM" id="SSF53743">
    <property type="entry name" value="FucI/AraA N-terminal and middle domains"/>
    <property type="match status" value="1"/>
</dbReference>
<organism evidence="4">
    <name type="scientific">marine sediment metagenome</name>
    <dbReference type="NCBI Taxonomy" id="412755"/>
    <lineage>
        <taxon>unclassified sequences</taxon>
        <taxon>metagenomes</taxon>
        <taxon>ecological metagenomes</taxon>
    </lineage>
</organism>
<sequence>MGNDMRDRTISSIEKNIKEIELIYPDKKLTDGGLITFKEDADKVIKLFKERDIQGLIIGMMTFGEEIPNLLIAEAFGGLPIQVFATKEGSFTEDGNRKSDSFCGTISTASGLVRRKIKFDFSGVYFPEEEEFISDVRRFSKAVLANTNFIGMKVGALGPRPAPFETCAINEVDLIEKFRVKVVPFTLLKLKADIENVKEEDIKEITSEIKKSYDCKLVNEKIISKIAKLEYVLKKYAGKENLSGFAIQCWTAMQEEIGVSPCLSMGRLTDSGIMCACEVDIYGAITMAVQHLLTFRQDVPHFIDWTIQNQENENMLLAWHCGNAPISLKCKSCMPQINTHSVLGWQIGYDKSYGTAEFQLKEGLVTINRLVEIDGKFKMLSTTGEAVPDNRTLRGSWKWIKVNDLKALYRTIIEEGFVHHASMIFGDLRKEMNTFCKFTGIDVIEV</sequence>
<evidence type="ECO:0000259" key="3">
    <source>
        <dbReference type="Pfam" id="PF02952"/>
    </source>
</evidence>
<evidence type="ECO:0000313" key="4">
    <source>
        <dbReference type="EMBL" id="GAG68096.1"/>
    </source>
</evidence>
<accession>X1B7Z0</accession>